<evidence type="ECO:0000313" key="2">
    <source>
        <dbReference type="Proteomes" id="UP000001916"/>
    </source>
</evidence>
<dbReference type="AlphaFoldDB" id="D7BG61"/>
<dbReference type="SUPFAM" id="SSF53187">
    <property type="entry name" value="Zn-dependent exopeptidases"/>
    <property type="match status" value="1"/>
</dbReference>
<dbReference type="KEGG" id="msv:Mesil_0034"/>
<dbReference type="GO" id="GO:0016787">
    <property type="term" value="F:hydrolase activity"/>
    <property type="evidence" value="ECO:0007669"/>
    <property type="project" value="InterPro"/>
</dbReference>
<name>D7BG61_ALLS1</name>
<reference evidence="1 2" key="1">
    <citation type="journal article" date="2010" name="Stand. Genomic Sci.">
        <title>Complete genome sequence of Meiothermus silvanus type strain (VI-R2).</title>
        <authorList>
            <person name="Sikorski J."/>
            <person name="Tindall B.J."/>
            <person name="Lowry S."/>
            <person name="Lucas S."/>
            <person name="Nolan M."/>
            <person name="Copeland A."/>
            <person name="Glavina Del Rio T."/>
            <person name="Tice H."/>
            <person name="Cheng J.F."/>
            <person name="Han C."/>
            <person name="Pitluck S."/>
            <person name="Liolios K."/>
            <person name="Ivanova N."/>
            <person name="Mavromatis K."/>
            <person name="Mikhailova N."/>
            <person name="Pati A."/>
            <person name="Goodwin L."/>
            <person name="Chen A."/>
            <person name="Palaniappan K."/>
            <person name="Land M."/>
            <person name="Hauser L."/>
            <person name="Chang Y.J."/>
            <person name="Jeffries C.D."/>
            <person name="Rohde M."/>
            <person name="Goker M."/>
            <person name="Woyke T."/>
            <person name="Bristow J."/>
            <person name="Eisen J.A."/>
            <person name="Markowitz V."/>
            <person name="Hugenholtz P."/>
            <person name="Kyrpides N.C."/>
            <person name="Klenk H.P."/>
            <person name="Lapidus A."/>
        </authorList>
    </citation>
    <scope>NUCLEOTIDE SEQUENCE [LARGE SCALE GENOMIC DNA]</scope>
    <source>
        <strain evidence="2">ATCC 700542 / DSM 9946 / VI-R2</strain>
    </source>
</reference>
<dbReference type="PANTHER" id="PTHR43808">
    <property type="entry name" value="ACETYLORNITHINE DEACETYLASE"/>
    <property type="match status" value="1"/>
</dbReference>
<dbReference type="Proteomes" id="UP000001916">
    <property type="component" value="Chromosome"/>
</dbReference>
<evidence type="ECO:0000313" key="1">
    <source>
        <dbReference type="EMBL" id="ADH61982.1"/>
    </source>
</evidence>
<dbReference type="Pfam" id="PF01546">
    <property type="entry name" value="Peptidase_M20"/>
    <property type="match status" value="1"/>
</dbReference>
<dbReference type="InterPro" id="IPR050072">
    <property type="entry name" value="Peptidase_M20A"/>
</dbReference>
<dbReference type="STRING" id="526227.Mesil_0034"/>
<protein>
    <submittedName>
        <fullName evidence="1">Peptidase M20</fullName>
    </submittedName>
</protein>
<accession>D7BG61</accession>
<dbReference type="RefSeq" id="WP_013156590.1">
    <property type="nucleotide sequence ID" value="NC_014212.1"/>
</dbReference>
<dbReference type="eggNOG" id="COG4187">
    <property type="taxonomic scope" value="Bacteria"/>
</dbReference>
<proteinExistence type="predicted"/>
<sequence length="530" mass="58849">MTRSEWFSRVRELTLRLVAWESVSGTEGEREFAFRLHDLLRGLPYFATHPEYLQLRRTQDDPLERYTLFALVRGKGPRTVILTGHYDVVSVDNYGLLKEWAFDPEELLPKLLEEIRTSNPQAAQDLASGDFLPGRAALDMKSGLAAGIAVLERFATSEPAGNLLFIAVPDEEHSSHGMRSAVQQLPELLGAWGLEAEAAINLDAHVDTGDGSEGQNVFLGSVGKLLPTVFFLGSPTHAGDPFSGVGANFLAAELIRLLEANPDFADAEAPPPVNLRQGDFKDYYDVTTPHTAFAAFNLLTHTWGPREVLERVVAATHQALESALETLRARAARRGLRVPKQRPMVLTFAELERWAREKAGRAVEEAYQGLKTADPLEFSRQVTERLVRQARLEGPAAVVGFGSLYYPRARLGESPGEKRLLEIVSRQATQVSQEFGTPIGLRPFFPGISDMSFLGCRDTKAALEAMAANTPAFGKILHFDYRLPARLAVPVVNLGPWGRDYHQRTERVHMPYSFGVLPELLWRVCRDLLT</sequence>
<dbReference type="OrthoDB" id="9815360at2"/>
<gene>
    <name evidence="1" type="ordered locus">Mesil_0034</name>
</gene>
<dbReference type="HOGENOM" id="CLU_037632_0_0_0"/>
<dbReference type="PANTHER" id="PTHR43808:SF27">
    <property type="entry name" value="PROTEIN ROCB"/>
    <property type="match status" value="1"/>
</dbReference>
<keyword evidence="2" id="KW-1185">Reference proteome</keyword>
<organism evidence="1 2">
    <name type="scientific">Allomeiothermus silvanus (strain ATCC 700542 / DSM 9946 / NBRC 106475 / NCIMB 13440 / VI-R2)</name>
    <name type="common">Thermus silvanus</name>
    <dbReference type="NCBI Taxonomy" id="526227"/>
    <lineage>
        <taxon>Bacteria</taxon>
        <taxon>Thermotogati</taxon>
        <taxon>Deinococcota</taxon>
        <taxon>Deinococci</taxon>
        <taxon>Thermales</taxon>
        <taxon>Thermaceae</taxon>
        <taxon>Allomeiothermus</taxon>
    </lineage>
</organism>
<dbReference type="InterPro" id="IPR002933">
    <property type="entry name" value="Peptidase_M20"/>
</dbReference>
<dbReference type="InterPro" id="IPR012166">
    <property type="entry name" value="Uncharacterised_RocB"/>
</dbReference>
<dbReference type="EMBL" id="CP002042">
    <property type="protein sequence ID" value="ADH61982.1"/>
    <property type="molecule type" value="Genomic_DNA"/>
</dbReference>
<dbReference type="Gene3D" id="3.40.630.10">
    <property type="entry name" value="Zn peptidases"/>
    <property type="match status" value="1"/>
</dbReference>
<dbReference type="PIRSF" id="PIRSF010386">
    <property type="entry name" value="RocB"/>
    <property type="match status" value="1"/>
</dbReference>